<dbReference type="Pfam" id="PF00571">
    <property type="entry name" value="CBS"/>
    <property type="match status" value="1"/>
</dbReference>
<dbReference type="PROSITE" id="PS51371">
    <property type="entry name" value="CBS"/>
    <property type="match status" value="1"/>
</dbReference>
<dbReference type="EMBL" id="LUTY01000561">
    <property type="protein sequence ID" value="OAD23091.1"/>
    <property type="molecule type" value="Genomic_DNA"/>
</dbReference>
<keyword evidence="5" id="KW-1185">Reference proteome</keyword>
<evidence type="ECO:0000256" key="1">
    <source>
        <dbReference type="ARBA" id="ARBA00023122"/>
    </source>
</evidence>
<sequence length="135" mass="15655">MSQIKLVRVRDVMKTEFDRVDGIITVAQALRNMKHPEVRSIIVNKRHPDDEFGMVLLSDIARQVLAKDRSPERVNVYEIMAKPLLSISPQMDIRYCARLLDRFNLLRAPVMEDDDVIGIVGFTDIVLRGMEEYRQ</sequence>
<evidence type="ECO:0000313" key="5">
    <source>
        <dbReference type="Proteomes" id="UP000076962"/>
    </source>
</evidence>
<dbReference type="AlphaFoldDB" id="A0A176S4Q6"/>
<dbReference type="InterPro" id="IPR046342">
    <property type="entry name" value="CBS_dom_sf"/>
</dbReference>
<dbReference type="PANTHER" id="PTHR43080:SF2">
    <property type="entry name" value="CBS DOMAIN-CONTAINING PROTEIN"/>
    <property type="match status" value="1"/>
</dbReference>
<dbReference type="CDD" id="cd04630">
    <property type="entry name" value="CBS_pair_bac"/>
    <property type="match status" value="1"/>
</dbReference>
<evidence type="ECO:0000313" key="4">
    <source>
        <dbReference type="EMBL" id="OAD23091.1"/>
    </source>
</evidence>
<evidence type="ECO:0000256" key="2">
    <source>
        <dbReference type="PROSITE-ProRule" id="PRU00703"/>
    </source>
</evidence>
<organism evidence="4 5">
    <name type="scientific">Candidatus Thiomargarita nelsonii</name>
    <dbReference type="NCBI Taxonomy" id="1003181"/>
    <lineage>
        <taxon>Bacteria</taxon>
        <taxon>Pseudomonadati</taxon>
        <taxon>Pseudomonadota</taxon>
        <taxon>Gammaproteobacteria</taxon>
        <taxon>Thiotrichales</taxon>
        <taxon>Thiotrichaceae</taxon>
        <taxon>Thiomargarita</taxon>
    </lineage>
</organism>
<proteinExistence type="predicted"/>
<protein>
    <submittedName>
        <fullName evidence="4">Signal transduction protein</fullName>
    </submittedName>
</protein>
<evidence type="ECO:0000259" key="3">
    <source>
        <dbReference type="PROSITE" id="PS51371"/>
    </source>
</evidence>
<dbReference type="InterPro" id="IPR000644">
    <property type="entry name" value="CBS_dom"/>
</dbReference>
<dbReference type="SUPFAM" id="SSF54631">
    <property type="entry name" value="CBS-domain pair"/>
    <property type="match status" value="1"/>
</dbReference>
<feature type="domain" description="CBS" evidence="3">
    <location>
        <begin position="80"/>
        <end position="135"/>
    </location>
</feature>
<comment type="caution">
    <text evidence="4">The sequence shown here is derived from an EMBL/GenBank/DDBJ whole genome shotgun (WGS) entry which is preliminary data.</text>
</comment>
<dbReference type="Gene3D" id="3.10.580.10">
    <property type="entry name" value="CBS-domain"/>
    <property type="match status" value="1"/>
</dbReference>
<name>A0A176S4Q6_9GAMM</name>
<gene>
    <name evidence="4" type="ORF">THIOM_001082</name>
</gene>
<keyword evidence="1 2" id="KW-0129">CBS domain</keyword>
<dbReference type="PATRIC" id="fig|1003181.4.peg.1542"/>
<accession>A0A176S4Q6</accession>
<dbReference type="Proteomes" id="UP000076962">
    <property type="component" value="Unassembled WGS sequence"/>
</dbReference>
<dbReference type="InterPro" id="IPR051257">
    <property type="entry name" value="Diverse_CBS-Domain"/>
</dbReference>
<reference evidence="4 5" key="1">
    <citation type="submission" date="2016-05" db="EMBL/GenBank/DDBJ databases">
        <title>Single-cell genome of chain-forming Candidatus Thiomargarita nelsonii and comparison to other large sulfur-oxidizing bacteria.</title>
        <authorList>
            <person name="Winkel M."/>
            <person name="Salman V."/>
            <person name="Woyke T."/>
            <person name="Schulz-Vogt H."/>
            <person name="Richter M."/>
            <person name="Flood B."/>
            <person name="Bailey J."/>
            <person name="Amann R."/>
            <person name="Mussmann M."/>
        </authorList>
    </citation>
    <scope>NUCLEOTIDE SEQUENCE [LARGE SCALE GENOMIC DNA]</scope>
    <source>
        <strain evidence="4 5">THI036</strain>
    </source>
</reference>
<dbReference type="PANTHER" id="PTHR43080">
    <property type="entry name" value="CBS DOMAIN-CONTAINING PROTEIN CBSX3, MITOCHONDRIAL"/>
    <property type="match status" value="1"/>
</dbReference>